<dbReference type="InterPro" id="IPR002525">
    <property type="entry name" value="Transp_IS110-like_N"/>
</dbReference>
<evidence type="ECO:0000313" key="5">
    <source>
        <dbReference type="Proteomes" id="UP000184334"/>
    </source>
</evidence>
<dbReference type="RefSeq" id="WP_200782461.1">
    <property type="nucleotide sequence ID" value="NZ_FQUI01000079.1"/>
</dbReference>
<dbReference type="Pfam" id="PF01548">
    <property type="entry name" value="DEDD_Tnp_IS110"/>
    <property type="match status" value="1"/>
</dbReference>
<dbReference type="CDD" id="cd09897">
    <property type="entry name" value="H3TH_FEN1-XPG-like"/>
    <property type="match status" value="1"/>
</dbReference>
<feature type="domain" description="Transposase IS110-like N-terminal" evidence="2">
    <location>
        <begin position="15"/>
        <end position="177"/>
    </location>
</feature>
<dbReference type="AlphaFoldDB" id="A0A1M5AW97"/>
<dbReference type="GO" id="GO:0004803">
    <property type="term" value="F:transposase activity"/>
    <property type="evidence" value="ECO:0007669"/>
    <property type="project" value="InterPro"/>
</dbReference>
<evidence type="ECO:0000259" key="3">
    <source>
        <dbReference type="Pfam" id="PF02371"/>
    </source>
</evidence>
<dbReference type="NCBIfam" id="NF033542">
    <property type="entry name" value="transpos_IS110"/>
    <property type="match status" value="1"/>
</dbReference>
<dbReference type="STRING" id="1122195.SAMN02745164_02277"/>
<dbReference type="Proteomes" id="UP000184334">
    <property type="component" value="Unassembled WGS sequence"/>
</dbReference>
<dbReference type="Pfam" id="PF02371">
    <property type="entry name" value="Transposase_20"/>
    <property type="match status" value="1"/>
</dbReference>
<dbReference type="InterPro" id="IPR047650">
    <property type="entry name" value="Transpos_IS110"/>
</dbReference>
<accession>A0A1M5AW97</accession>
<evidence type="ECO:0000259" key="2">
    <source>
        <dbReference type="Pfam" id="PF01548"/>
    </source>
</evidence>
<evidence type="ECO:0000313" key="4">
    <source>
        <dbReference type="EMBL" id="SHF34426.1"/>
    </source>
</evidence>
<feature type="coiled-coil region" evidence="1">
    <location>
        <begin position="42"/>
        <end position="69"/>
    </location>
</feature>
<gene>
    <name evidence="4" type="ORF">SAMN02745164_02277</name>
</gene>
<dbReference type="PANTHER" id="PTHR33055">
    <property type="entry name" value="TRANSPOSASE FOR INSERTION SEQUENCE ELEMENT IS1111A"/>
    <property type="match status" value="1"/>
</dbReference>
<keyword evidence="5" id="KW-1185">Reference proteome</keyword>
<proteinExistence type="predicted"/>
<feature type="domain" description="Transposase IS116/IS110/IS902 C-terminal" evidence="3">
    <location>
        <begin position="285"/>
        <end position="367"/>
    </location>
</feature>
<dbReference type="InterPro" id="IPR003346">
    <property type="entry name" value="Transposase_20"/>
</dbReference>
<dbReference type="GO" id="GO:0003677">
    <property type="term" value="F:DNA binding"/>
    <property type="evidence" value="ECO:0007669"/>
    <property type="project" value="InterPro"/>
</dbReference>
<name>A0A1M5AW97_MARH1</name>
<sequence>MKQKILRIHEKTLIVGIDVAKNTHWVRIMDHKGIDVIKPFKINNNIKGIKSLEEKIKKTKEKNKKKKVIIGMEPSGHYWKALAWQIKLKSIGDELVIVNPHHVKKSKELDDNSPEKSDRKDAGIIGRLIRDGRFFDVYLPEKEYAELRIISRSREQLVNKRRNAKNAAIAVIDEYFPEYNKIYKNIFSEGSIEIIKKYAIPEEIKKVGIEEIEKDLKKATQGRDWKNRAQKIYEAAKNTIGVKEGQRAAKIKIRMLIEEIEFITRQIEKLEEEMKRLMKEIGLSEYLESIDGIGPIIAATFIGEVGDIERFKSWKQIRKLAGLNLYEKSSGQQKGKTKITKRGRPLLRKIIYYAGESGKRHNTEMKKSMKN</sequence>
<dbReference type="GO" id="GO:0006313">
    <property type="term" value="P:DNA transposition"/>
    <property type="evidence" value="ECO:0007669"/>
    <property type="project" value="InterPro"/>
</dbReference>
<dbReference type="PANTHER" id="PTHR33055:SF13">
    <property type="entry name" value="TRANSPOSASE"/>
    <property type="match status" value="1"/>
</dbReference>
<dbReference type="EMBL" id="FQUI01000079">
    <property type="protein sequence ID" value="SHF34426.1"/>
    <property type="molecule type" value="Genomic_DNA"/>
</dbReference>
<evidence type="ECO:0000256" key="1">
    <source>
        <dbReference type="SAM" id="Coils"/>
    </source>
</evidence>
<comment type="caution">
    <text evidence="4">The sequence shown here is derived from an EMBL/GenBank/DDBJ whole genome shotgun (WGS) entry which is preliminary data.</text>
</comment>
<reference evidence="4" key="1">
    <citation type="submission" date="2016-11" db="EMBL/GenBank/DDBJ databases">
        <authorList>
            <person name="Varghese N."/>
            <person name="Submissions S."/>
        </authorList>
    </citation>
    <scope>NUCLEOTIDE SEQUENCE [LARGE SCALE GENOMIC DNA]</scope>
    <source>
        <strain evidence="4">DSM 16785</strain>
    </source>
</reference>
<feature type="coiled-coil region" evidence="1">
    <location>
        <begin position="253"/>
        <end position="287"/>
    </location>
</feature>
<protein>
    <submittedName>
        <fullName evidence="4">Transposase</fullName>
    </submittedName>
</protein>
<keyword evidence="1" id="KW-0175">Coiled coil</keyword>
<organism evidence="4 5">
    <name type="scientific">Marinitoga hydrogenitolerans (strain DSM 16785 / JCM 12826 / AT1271)</name>
    <dbReference type="NCBI Taxonomy" id="1122195"/>
    <lineage>
        <taxon>Bacteria</taxon>
        <taxon>Thermotogati</taxon>
        <taxon>Thermotogota</taxon>
        <taxon>Thermotogae</taxon>
        <taxon>Petrotogales</taxon>
        <taxon>Petrotogaceae</taxon>
        <taxon>Marinitoga</taxon>
    </lineage>
</organism>